<feature type="domain" description="Cystatin fetuin-B-type" evidence="8">
    <location>
        <begin position="221"/>
        <end position="325"/>
    </location>
</feature>
<dbReference type="Proteomes" id="UP000472241">
    <property type="component" value="Unplaced"/>
</dbReference>
<dbReference type="Pfam" id="PF00031">
    <property type="entry name" value="Cystatin"/>
    <property type="match status" value="2"/>
</dbReference>
<dbReference type="PROSITE" id="PS01255">
    <property type="entry name" value="FETUIN_2"/>
    <property type="match status" value="1"/>
</dbReference>
<protein>
    <submittedName>
        <fullName evidence="9">Fetuin B</fullName>
    </submittedName>
</protein>
<evidence type="ECO:0000256" key="7">
    <source>
        <dbReference type="SAM" id="MobiDB-lite"/>
    </source>
</evidence>
<evidence type="ECO:0000256" key="2">
    <source>
        <dbReference type="ARBA" id="ARBA00022525"/>
    </source>
</evidence>
<feature type="region of interest" description="Disordered" evidence="7">
    <location>
        <begin position="331"/>
        <end position="394"/>
    </location>
</feature>
<evidence type="ECO:0000256" key="6">
    <source>
        <dbReference type="ARBA" id="ARBA00023180"/>
    </source>
</evidence>
<evidence type="ECO:0000256" key="3">
    <source>
        <dbReference type="ARBA" id="ARBA00022729"/>
    </source>
</evidence>
<feature type="region of interest" description="Disordered" evidence="7">
    <location>
        <begin position="435"/>
        <end position="456"/>
    </location>
</feature>
<name>A0A667H7S0_LYNCA</name>
<gene>
    <name evidence="9" type="primary">FETUB</name>
</gene>
<dbReference type="CDD" id="cd00042">
    <property type="entry name" value="CY"/>
    <property type="match status" value="2"/>
</dbReference>
<dbReference type="SMART" id="SM00043">
    <property type="entry name" value="CY"/>
    <property type="match status" value="2"/>
</dbReference>
<proteinExistence type="predicted"/>
<dbReference type="PROSITE" id="PS51530">
    <property type="entry name" value="CYSTATIN_FETUIN_B"/>
    <property type="match status" value="2"/>
</dbReference>
<dbReference type="FunFam" id="3.10.450.10:FF:000005">
    <property type="entry name" value="Histidine-rich glycoprotein"/>
    <property type="match status" value="1"/>
</dbReference>
<keyword evidence="6" id="KW-0325">Glycoprotein</keyword>
<comment type="subcellular location">
    <subcellularLocation>
        <location evidence="1">Secreted</location>
    </subcellularLocation>
</comment>
<accession>A0A667H7S0</accession>
<dbReference type="GO" id="GO:0060255">
    <property type="term" value="P:regulation of macromolecule metabolic process"/>
    <property type="evidence" value="ECO:0007669"/>
    <property type="project" value="UniProtKB-ARBA"/>
</dbReference>
<evidence type="ECO:0000313" key="9">
    <source>
        <dbReference type="Ensembl" id="ENSLCNP00005015507.1"/>
    </source>
</evidence>
<keyword evidence="10" id="KW-1185">Reference proteome</keyword>
<reference evidence="9" key="1">
    <citation type="submission" date="2025-08" db="UniProtKB">
        <authorList>
            <consortium name="Ensembl"/>
        </authorList>
    </citation>
    <scope>IDENTIFICATION</scope>
</reference>
<dbReference type="InterPro" id="IPR000010">
    <property type="entry name" value="Cystatin_dom"/>
</dbReference>
<keyword evidence="4" id="KW-0677">Repeat</keyword>
<dbReference type="FunFam" id="3.10.450.10:FF:000022">
    <property type="entry name" value="Fetuin B"/>
    <property type="match status" value="1"/>
</dbReference>
<dbReference type="Ensembl" id="ENSLCNT00005017341.1">
    <property type="protein sequence ID" value="ENSLCNP00005015507.1"/>
    <property type="gene ID" value="ENSLCNG00005010161.1"/>
</dbReference>
<organism evidence="9 10">
    <name type="scientific">Lynx canadensis</name>
    <name type="common">Canada lynx</name>
    <name type="synonym">Felis canadensis</name>
    <dbReference type="NCBI Taxonomy" id="61383"/>
    <lineage>
        <taxon>Eukaryota</taxon>
        <taxon>Metazoa</taxon>
        <taxon>Chordata</taxon>
        <taxon>Craniata</taxon>
        <taxon>Vertebrata</taxon>
        <taxon>Euteleostomi</taxon>
        <taxon>Mammalia</taxon>
        <taxon>Eutheria</taxon>
        <taxon>Laurasiatheria</taxon>
        <taxon>Carnivora</taxon>
        <taxon>Feliformia</taxon>
        <taxon>Felidae</taxon>
        <taxon>Felinae</taxon>
        <taxon>Lynx</taxon>
    </lineage>
</organism>
<evidence type="ECO:0000256" key="5">
    <source>
        <dbReference type="ARBA" id="ARBA00023157"/>
    </source>
</evidence>
<evidence type="ECO:0000259" key="8">
    <source>
        <dbReference type="PROSITE" id="PS51530"/>
    </source>
</evidence>
<dbReference type="PANTHER" id="PTHR13814">
    <property type="entry name" value="FETUIN"/>
    <property type="match status" value="1"/>
</dbReference>
<evidence type="ECO:0000256" key="4">
    <source>
        <dbReference type="ARBA" id="ARBA00022737"/>
    </source>
</evidence>
<dbReference type="InterPro" id="IPR025764">
    <property type="entry name" value="Cystatin_Fetuin_B"/>
</dbReference>
<dbReference type="GO" id="GO:0004869">
    <property type="term" value="F:cysteine-type endopeptidase inhibitor activity"/>
    <property type="evidence" value="ECO:0007669"/>
    <property type="project" value="InterPro"/>
</dbReference>
<dbReference type="GO" id="GO:0008191">
    <property type="term" value="F:metalloendopeptidase inhibitor activity"/>
    <property type="evidence" value="ECO:0007669"/>
    <property type="project" value="TreeGrafter"/>
</dbReference>
<evidence type="ECO:0000313" key="10">
    <source>
        <dbReference type="Proteomes" id="UP000472241"/>
    </source>
</evidence>
<reference evidence="9" key="2">
    <citation type="submission" date="2025-09" db="UniProtKB">
        <authorList>
            <consortium name="Ensembl"/>
        </authorList>
    </citation>
    <scope>IDENTIFICATION</scope>
</reference>
<evidence type="ECO:0000256" key="1">
    <source>
        <dbReference type="ARBA" id="ARBA00004613"/>
    </source>
</evidence>
<keyword evidence="3" id="KW-0732">Signal</keyword>
<dbReference type="GO" id="GO:0007339">
    <property type="term" value="P:binding of sperm to zona pellucida"/>
    <property type="evidence" value="ECO:0007669"/>
    <property type="project" value="TreeGrafter"/>
</dbReference>
<keyword evidence="5" id="KW-1015">Disulfide bond</keyword>
<dbReference type="Gene3D" id="3.10.450.10">
    <property type="match status" value="2"/>
</dbReference>
<dbReference type="PANTHER" id="PTHR13814:SF10">
    <property type="entry name" value="FETUIN-B"/>
    <property type="match status" value="1"/>
</dbReference>
<feature type="compositionally biased region" description="Polar residues" evidence="7">
    <location>
        <begin position="352"/>
        <end position="366"/>
    </location>
</feature>
<dbReference type="SUPFAM" id="SSF54403">
    <property type="entry name" value="Cystatin/monellin"/>
    <property type="match status" value="2"/>
</dbReference>
<dbReference type="InterPro" id="IPR050735">
    <property type="entry name" value="Kininogen_Fetuin_HRG"/>
</dbReference>
<dbReference type="GO" id="GO:0005615">
    <property type="term" value="C:extracellular space"/>
    <property type="evidence" value="ECO:0007669"/>
    <property type="project" value="InterPro"/>
</dbReference>
<dbReference type="InterPro" id="IPR046350">
    <property type="entry name" value="Cystatin_sf"/>
</dbReference>
<keyword evidence="2" id="KW-0964">Secreted</keyword>
<feature type="domain" description="Cystatin fetuin-B-type" evidence="8">
    <location>
        <begin position="96"/>
        <end position="210"/>
    </location>
</feature>
<sequence>MTVRLLRSPRLETLVNPRQSTDSGKSTLRIQGDKMGHCVSNLITGSKCDYKESTINSPVPVALPILGLVPHRMGLLLPVVLCALAACCGATSPPLPPLRFWPIARGCNDSGILELAGFALQDINRDRKDGYVLSLNRVSDVREHRQVNSLGSLFYFTLDVLETDCHVLSRKAWKDCGVRTLHESVYGQCKALFYVNRPGRVLYVLAYNCTLRPVSRRSIHTMCPDCPSPFKLSNPKVLETAAESLAKYNKESASKQYSLFQVTRASGQWVFGFAFFVEYLIKESPCTKHQASSCALQPPDSVPVGLCKGTLTERELQKFVSVTCDFFEPQVPAPGGENPAANQGPADLPTVEESQQKIIAPTNSPSKAVPKGSVQYLPDLDDEKKPEDAQENSPVEAFPVQLELTTDPLGESLDVSFLFLDPEEKKVVVLPFPKKEQRSAECPGPAQQANPLVLPP</sequence>
<dbReference type="InterPro" id="IPR001363">
    <property type="entry name" value="Prot_inh_fetuin_CS"/>
</dbReference>
<dbReference type="AlphaFoldDB" id="A0A667H7S0"/>